<keyword evidence="3" id="KW-1185">Reference proteome</keyword>
<gene>
    <name evidence="2" type="primary">Acey_s0235.g3162</name>
    <name evidence="2" type="ORF">Y032_0235g3162</name>
</gene>
<feature type="non-terminal residue" evidence="2">
    <location>
        <position position="1"/>
    </location>
</feature>
<keyword evidence="1" id="KW-1133">Transmembrane helix</keyword>
<sequence length="45" mass="5067">MSHGFFVIQHGEAFSFAFIVTLVPQLLDSFAIWVSSLSASYFVLR</sequence>
<accession>A0A016SFJ8</accession>
<dbReference type="EMBL" id="JARK01001571">
    <property type="protein sequence ID" value="EYB89121.1"/>
    <property type="molecule type" value="Genomic_DNA"/>
</dbReference>
<keyword evidence="1" id="KW-0472">Membrane</keyword>
<feature type="transmembrane region" description="Helical" evidence="1">
    <location>
        <begin position="16"/>
        <end position="44"/>
    </location>
</feature>
<comment type="caution">
    <text evidence="2">The sequence shown here is derived from an EMBL/GenBank/DDBJ whole genome shotgun (WGS) entry which is preliminary data.</text>
</comment>
<evidence type="ECO:0000313" key="3">
    <source>
        <dbReference type="Proteomes" id="UP000024635"/>
    </source>
</evidence>
<reference evidence="3" key="1">
    <citation type="journal article" date="2015" name="Nat. Genet.">
        <title>The genome and transcriptome of the zoonotic hookworm Ancylostoma ceylanicum identify infection-specific gene families.</title>
        <authorList>
            <person name="Schwarz E.M."/>
            <person name="Hu Y."/>
            <person name="Antoshechkin I."/>
            <person name="Miller M.M."/>
            <person name="Sternberg P.W."/>
            <person name="Aroian R.V."/>
        </authorList>
    </citation>
    <scope>NUCLEOTIDE SEQUENCE</scope>
    <source>
        <strain evidence="3">HY135</strain>
    </source>
</reference>
<evidence type="ECO:0000256" key="1">
    <source>
        <dbReference type="SAM" id="Phobius"/>
    </source>
</evidence>
<protein>
    <submittedName>
        <fullName evidence="2">Uncharacterized protein</fullName>
    </submittedName>
</protein>
<name>A0A016SFJ8_9BILA</name>
<dbReference type="Proteomes" id="UP000024635">
    <property type="component" value="Unassembled WGS sequence"/>
</dbReference>
<organism evidence="2 3">
    <name type="scientific">Ancylostoma ceylanicum</name>
    <dbReference type="NCBI Taxonomy" id="53326"/>
    <lineage>
        <taxon>Eukaryota</taxon>
        <taxon>Metazoa</taxon>
        <taxon>Ecdysozoa</taxon>
        <taxon>Nematoda</taxon>
        <taxon>Chromadorea</taxon>
        <taxon>Rhabditida</taxon>
        <taxon>Rhabditina</taxon>
        <taxon>Rhabditomorpha</taxon>
        <taxon>Strongyloidea</taxon>
        <taxon>Ancylostomatidae</taxon>
        <taxon>Ancylostomatinae</taxon>
        <taxon>Ancylostoma</taxon>
    </lineage>
</organism>
<proteinExistence type="predicted"/>
<dbReference type="AlphaFoldDB" id="A0A016SFJ8"/>
<evidence type="ECO:0000313" key="2">
    <source>
        <dbReference type="EMBL" id="EYB89121.1"/>
    </source>
</evidence>
<keyword evidence="1" id="KW-0812">Transmembrane</keyword>